<evidence type="ECO:0000313" key="5">
    <source>
        <dbReference type="EMBL" id="CAF3893883.1"/>
    </source>
</evidence>
<dbReference type="EMBL" id="CAJOBJ010001735">
    <property type="protein sequence ID" value="CAF3893883.1"/>
    <property type="molecule type" value="Genomic_DNA"/>
</dbReference>
<dbReference type="AlphaFoldDB" id="A0A815IQY1"/>
<dbReference type="Proteomes" id="UP000676336">
    <property type="component" value="Unassembled WGS sequence"/>
</dbReference>
<organism evidence="3 8">
    <name type="scientific">Rotaria magnacalcarata</name>
    <dbReference type="NCBI Taxonomy" id="392030"/>
    <lineage>
        <taxon>Eukaryota</taxon>
        <taxon>Metazoa</taxon>
        <taxon>Spiralia</taxon>
        <taxon>Gnathifera</taxon>
        <taxon>Rotifera</taxon>
        <taxon>Eurotatoria</taxon>
        <taxon>Bdelloidea</taxon>
        <taxon>Philodinida</taxon>
        <taxon>Philodinidae</taxon>
        <taxon>Rotaria</taxon>
    </lineage>
</organism>
<dbReference type="EMBL" id="CAJOBI010180126">
    <property type="protein sequence ID" value="CAF4922955.1"/>
    <property type="molecule type" value="Genomic_DNA"/>
</dbReference>
<evidence type="ECO:0000313" key="3">
    <source>
        <dbReference type="EMBL" id="CAF1371961.1"/>
    </source>
</evidence>
<dbReference type="EMBL" id="CAJNOV010009585">
    <property type="protein sequence ID" value="CAF1371961.1"/>
    <property type="molecule type" value="Genomic_DNA"/>
</dbReference>
<dbReference type="Proteomes" id="UP000663855">
    <property type="component" value="Unassembled WGS sequence"/>
</dbReference>
<dbReference type="EMBL" id="CAJOBH010002424">
    <property type="protein sequence ID" value="CAF3905882.1"/>
    <property type="molecule type" value="Genomic_DNA"/>
</dbReference>
<feature type="compositionally biased region" description="Polar residues" evidence="1">
    <location>
        <begin position="77"/>
        <end position="86"/>
    </location>
</feature>
<dbReference type="Proteomes" id="UP000681720">
    <property type="component" value="Unassembled WGS sequence"/>
</dbReference>
<keyword evidence="2" id="KW-0812">Transmembrane</keyword>
<evidence type="ECO:0000313" key="7">
    <source>
        <dbReference type="EMBL" id="CAF4922955.1"/>
    </source>
</evidence>
<sequence>MLIIYECLAVSYLHWPVLEKWCLQELKQSRIFLLLTNPSSIMLDELEDISDDKIHFNQLEPTLILLDTKQLTGDFITHTNSPPKNRTTTHARRSVHDHRKRNKKEMLFIVFFVINTMFIAFYLIDLICQIKNRLTYRY</sequence>
<feature type="region of interest" description="Disordered" evidence="1">
    <location>
        <begin position="77"/>
        <end position="98"/>
    </location>
</feature>
<feature type="compositionally biased region" description="Basic residues" evidence="1">
    <location>
        <begin position="87"/>
        <end position="98"/>
    </location>
</feature>
<evidence type="ECO:0000313" key="4">
    <source>
        <dbReference type="EMBL" id="CAF1926474.1"/>
    </source>
</evidence>
<gene>
    <name evidence="6" type="ORF">BYL167_LOCUS8717</name>
    <name evidence="3" type="ORF">CJN711_LOCUS20492</name>
    <name evidence="5" type="ORF">GIL414_LOCUS6192</name>
    <name evidence="4" type="ORF">MBJ925_LOCUS3426</name>
    <name evidence="7" type="ORF">SMN809_LOCUS52801</name>
</gene>
<evidence type="ECO:0000256" key="1">
    <source>
        <dbReference type="SAM" id="MobiDB-lite"/>
    </source>
</evidence>
<evidence type="ECO:0000313" key="8">
    <source>
        <dbReference type="Proteomes" id="UP000663855"/>
    </source>
</evidence>
<comment type="caution">
    <text evidence="3">The sequence shown here is derived from an EMBL/GenBank/DDBJ whole genome shotgun (WGS) entry which is preliminary data.</text>
</comment>
<name>A0A815IQY1_9BILA</name>
<proteinExistence type="predicted"/>
<dbReference type="EMBL" id="CAJNRE010000373">
    <property type="protein sequence ID" value="CAF1926474.1"/>
    <property type="molecule type" value="Genomic_DNA"/>
</dbReference>
<feature type="transmembrane region" description="Helical" evidence="2">
    <location>
        <begin position="106"/>
        <end position="124"/>
    </location>
</feature>
<evidence type="ECO:0000256" key="2">
    <source>
        <dbReference type="SAM" id="Phobius"/>
    </source>
</evidence>
<keyword evidence="2" id="KW-0472">Membrane</keyword>
<reference evidence="3" key="1">
    <citation type="submission" date="2021-02" db="EMBL/GenBank/DDBJ databases">
        <authorList>
            <person name="Nowell W R."/>
        </authorList>
    </citation>
    <scope>NUCLEOTIDE SEQUENCE</scope>
</reference>
<protein>
    <submittedName>
        <fullName evidence="3">Uncharacterized protein</fullName>
    </submittedName>
</protein>
<dbReference type="Proteomes" id="UP000681967">
    <property type="component" value="Unassembled WGS sequence"/>
</dbReference>
<keyword evidence="2" id="KW-1133">Transmembrane helix</keyword>
<dbReference type="Proteomes" id="UP000663824">
    <property type="component" value="Unassembled WGS sequence"/>
</dbReference>
<accession>A0A815IQY1</accession>
<evidence type="ECO:0000313" key="6">
    <source>
        <dbReference type="EMBL" id="CAF3905882.1"/>
    </source>
</evidence>